<name>A0A2R7Y256_9CREN</name>
<dbReference type="InterPro" id="IPR027417">
    <property type="entry name" value="P-loop_NTPase"/>
</dbReference>
<proteinExistence type="predicted"/>
<dbReference type="Proteomes" id="UP000244093">
    <property type="component" value="Unassembled WGS sequence"/>
</dbReference>
<sequence length="286" mass="32808">MPPKVLTITNQKGGTGKTTLTALLGHALVARGYNVLLMDLDPQSHLSSFFLKITDLENVRDGIIEMAQGVKFVIRKVDTSTRGRMGIIPSGLNYIVNTYRGMIPSWDPYAINSRIQMEPAINRDYNFILCDTPPELFPPTIWGLYAADYVLVPSNLEELSLAGVKLLVKDILPDVIMKSKKELKILGIIVINVTRKVSGNTLNSVDHAFTKFLHQLPPTVRERFYKKPFFNTIIYRYEELKDLMYRPRRWELPLNRVMERNNELRQNIDTLAREVLERVENFEGLT</sequence>
<comment type="caution">
    <text evidence="2">The sequence shown here is derived from an EMBL/GenBank/DDBJ whole genome shotgun (WGS) entry which is preliminary data.</text>
</comment>
<organism evidence="2 3">
    <name type="scientific">Zestosphaera tikiterensis</name>
    <dbReference type="NCBI Taxonomy" id="1973259"/>
    <lineage>
        <taxon>Archaea</taxon>
        <taxon>Thermoproteota</taxon>
        <taxon>Thermoprotei</taxon>
        <taxon>Desulfurococcales</taxon>
        <taxon>Desulfurococcaceae</taxon>
        <taxon>Zestosphaera</taxon>
    </lineage>
</organism>
<dbReference type="PANTHER" id="PTHR13696">
    <property type="entry name" value="P-LOOP CONTAINING NUCLEOSIDE TRIPHOSPHATE HYDROLASE"/>
    <property type="match status" value="1"/>
</dbReference>
<evidence type="ECO:0000259" key="1">
    <source>
        <dbReference type="Pfam" id="PF13614"/>
    </source>
</evidence>
<protein>
    <recommendedName>
        <fullName evidence="1">AAA domain-containing protein</fullName>
    </recommendedName>
</protein>
<gene>
    <name evidence="2" type="ORF">B7O98_09020</name>
</gene>
<dbReference type="Gene3D" id="3.40.50.300">
    <property type="entry name" value="P-loop containing nucleotide triphosphate hydrolases"/>
    <property type="match status" value="1"/>
</dbReference>
<dbReference type="EMBL" id="NBVN01000008">
    <property type="protein sequence ID" value="PUA31630.1"/>
    <property type="molecule type" value="Genomic_DNA"/>
</dbReference>
<dbReference type="InterPro" id="IPR050678">
    <property type="entry name" value="DNA_Partitioning_ATPase"/>
</dbReference>
<evidence type="ECO:0000313" key="3">
    <source>
        <dbReference type="Proteomes" id="UP000244093"/>
    </source>
</evidence>
<dbReference type="Pfam" id="PF13614">
    <property type="entry name" value="AAA_31"/>
    <property type="match status" value="1"/>
</dbReference>
<feature type="domain" description="AAA" evidence="1">
    <location>
        <begin position="4"/>
        <end position="184"/>
    </location>
</feature>
<reference evidence="2 3" key="1">
    <citation type="journal article" date="2018" name="Syst. Appl. Microbiol.">
        <title>A new symbiotic nanoarchaeote (Candidatus Nanoclepta minutus) and its host (Zestosphaera tikiterensis gen. nov., sp. nov.) from a New Zealand hot spring.</title>
        <authorList>
            <person name="St John E."/>
            <person name="Liu Y."/>
            <person name="Podar M."/>
            <person name="Stott M.B."/>
            <person name="Meneghin J."/>
            <person name="Chen Z."/>
            <person name="Lagutin K."/>
            <person name="Mitchell K."/>
            <person name="Reysenbach A.L."/>
        </authorList>
    </citation>
    <scope>NUCLEOTIDE SEQUENCE [LARGE SCALE GENOMIC DNA]</scope>
    <source>
        <strain evidence="2">NZ3</strain>
    </source>
</reference>
<dbReference type="CDD" id="cd02042">
    <property type="entry name" value="ParAB_family"/>
    <property type="match status" value="1"/>
</dbReference>
<dbReference type="AlphaFoldDB" id="A0A2R7Y256"/>
<dbReference type="PANTHER" id="PTHR13696:SF52">
    <property type="entry name" value="PARA FAMILY PROTEIN CT_582"/>
    <property type="match status" value="1"/>
</dbReference>
<evidence type="ECO:0000313" key="2">
    <source>
        <dbReference type="EMBL" id="PUA31630.1"/>
    </source>
</evidence>
<accession>A0A2R7Y256</accession>
<dbReference type="InterPro" id="IPR025669">
    <property type="entry name" value="AAA_dom"/>
</dbReference>
<dbReference type="SUPFAM" id="SSF52540">
    <property type="entry name" value="P-loop containing nucleoside triphosphate hydrolases"/>
    <property type="match status" value="1"/>
</dbReference>